<evidence type="ECO:0000313" key="4">
    <source>
        <dbReference type="Proteomes" id="UP001596099"/>
    </source>
</evidence>
<feature type="transmembrane region" description="Helical" evidence="2">
    <location>
        <begin position="20"/>
        <end position="41"/>
    </location>
</feature>
<dbReference type="Pfam" id="PF04367">
    <property type="entry name" value="DUF502"/>
    <property type="match status" value="1"/>
</dbReference>
<dbReference type="InterPro" id="IPR007462">
    <property type="entry name" value="COV1-like"/>
</dbReference>
<evidence type="ECO:0000313" key="3">
    <source>
        <dbReference type="EMBL" id="MFC5972851.1"/>
    </source>
</evidence>
<name>A0ABD5RQF0_9EURY</name>
<keyword evidence="2" id="KW-0472">Membrane</keyword>
<comment type="caution">
    <text evidence="3">The sequence shown here is derived from an EMBL/GenBank/DDBJ whole genome shotgun (WGS) entry which is preliminary data.</text>
</comment>
<gene>
    <name evidence="3" type="ORF">ACFPYI_16050</name>
</gene>
<dbReference type="Proteomes" id="UP001596099">
    <property type="component" value="Unassembled WGS sequence"/>
</dbReference>
<dbReference type="AlphaFoldDB" id="A0ABD5RQF0"/>
<protein>
    <submittedName>
        <fullName evidence="3">DUF502 domain-containing protein</fullName>
    </submittedName>
</protein>
<dbReference type="RefSeq" id="WP_247416745.1">
    <property type="nucleotide sequence ID" value="NZ_JALLGW010000001.1"/>
</dbReference>
<accession>A0ABD5RQF0</accession>
<proteinExistence type="predicted"/>
<keyword evidence="2" id="KW-0812">Transmembrane</keyword>
<keyword evidence="2" id="KW-1133">Transmembrane helix</keyword>
<feature type="transmembrane region" description="Helical" evidence="2">
    <location>
        <begin position="71"/>
        <end position="93"/>
    </location>
</feature>
<feature type="region of interest" description="Disordered" evidence="1">
    <location>
        <begin position="240"/>
        <end position="259"/>
    </location>
</feature>
<sequence>MATADARPVEGVKEMLREWLALGAALILPLLVSLLIISVLVEFVSTNLDPVVTVLARHFGFIQADSTLSKAYVKAVTVVVLVLGTLVLGMLANRSPTNGRATRVFHNGLERIPGFGSIYTGFRQMSEVVVDSDVDSFQDVKLVEYPSEGSYTLAFVTADTPQNVEVATGNDDMVTLFMPMAPNPVMGGFVLHVSRDRVVDVDMTVEEGVRSIVTSGVTVSDNGQQSVSPDRLQAMGLDTTARRVDPDNGFEEVDGHREE</sequence>
<keyword evidence="4" id="KW-1185">Reference proteome</keyword>
<dbReference type="EMBL" id="JBHSQH010000001">
    <property type="protein sequence ID" value="MFC5972851.1"/>
    <property type="molecule type" value="Genomic_DNA"/>
</dbReference>
<organism evidence="3 4">
    <name type="scientific">Halomarina salina</name>
    <dbReference type="NCBI Taxonomy" id="1872699"/>
    <lineage>
        <taxon>Archaea</taxon>
        <taxon>Methanobacteriati</taxon>
        <taxon>Methanobacteriota</taxon>
        <taxon>Stenosarchaea group</taxon>
        <taxon>Halobacteria</taxon>
        <taxon>Halobacteriales</taxon>
        <taxon>Natronomonadaceae</taxon>
        <taxon>Halomarina</taxon>
    </lineage>
</organism>
<dbReference type="PANTHER" id="PTHR31876:SF26">
    <property type="entry name" value="PROTEIN LIKE COV 2"/>
    <property type="match status" value="1"/>
</dbReference>
<reference evidence="3 4" key="1">
    <citation type="journal article" date="2019" name="Int. J. Syst. Evol. Microbiol.">
        <title>The Global Catalogue of Microorganisms (GCM) 10K type strain sequencing project: providing services to taxonomists for standard genome sequencing and annotation.</title>
        <authorList>
            <consortium name="The Broad Institute Genomics Platform"/>
            <consortium name="The Broad Institute Genome Sequencing Center for Infectious Disease"/>
            <person name="Wu L."/>
            <person name="Ma J."/>
        </authorList>
    </citation>
    <scope>NUCLEOTIDE SEQUENCE [LARGE SCALE GENOMIC DNA]</scope>
    <source>
        <strain evidence="3 4">CGMCC 1.12543</strain>
    </source>
</reference>
<dbReference type="PANTHER" id="PTHR31876">
    <property type="entry name" value="COV-LIKE PROTEIN 1"/>
    <property type="match status" value="1"/>
</dbReference>
<evidence type="ECO:0000256" key="2">
    <source>
        <dbReference type="SAM" id="Phobius"/>
    </source>
</evidence>
<evidence type="ECO:0000256" key="1">
    <source>
        <dbReference type="SAM" id="MobiDB-lite"/>
    </source>
</evidence>